<dbReference type="InterPro" id="IPR037608">
    <property type="entry name" value="STIM1/2"/>
</dbReference>
<evidence type="ECO:0000256" key="12">
    <source>
        <dbReference type="SAM" id="Coils"/>
    </source>
</evidence>
<evidence type="ECO:0000256" key="14">
    <source>
        <dbReference type="SAM" id="Phobius"/>
    </source>
</evidence>
<keyword evidence="7" id="KW-0106">Calcium</keyword>
<dbReference type="Pfam" id="PF07647">
    <property type="entry name" value="SAM_2"/>
    <property type="match status" value="1"/>
</dbReference>
<accession>A0A8J2LTK4</accession>
<evidence type="ECO:0000256" key="9">
    <source>
        <dbReference type="ARBA" id="ARBA00023054"/>
    </source>
</evidence>
<keyword evidence="10" id="KW-0406">Ion transport</keyword>
<dbReference type="PANTHER" id="PTHR15136">
    <property type="entry name" value="STROMAL INTERACTION MOLECULE HOMOLOG"/>
    <property type="match status" value="1"/>
</dbReference>
<dbReference type="GO" id="GO:0005886">
    <property type="term" value="C:plasma membrane"/>
    <property type="evidence" value="ECO:0007669"/>
    <property type="project" value="TreeGrafter"/>
</dbReference>
<name>A0A8J2LTK4_9HEXA</name>
<keyword evidence="6" id="KW-0732">Signal</keyword>
<comment type="caution">
    <text evidence="16">The sequence shown here is derived from an EMBL/GenBank/DDBJ whole genome shotgun (WGS) entry which is preliminary data.</text>
</comment>
<dbReference type="PANTHER" id="PTHR15136:SF5">
    <property type="entry name" value="STROMAL INTERACTION MOLECULE HOMOLOG"/>
    <property type="match status" value="1"/>
</dbReference>
<keyword evidence="2" id="KW-0813">Transport</keyword>
<dbReference type="PROSITE" id="PS50105">
    <property type="entry name" value="SAM_DOMAIN"/>
    <property type="match status" value="1"/>
</dbReference>
<keyword evidence="11 14" id="KW-0472">Membrane</keyword>
<evidence type="ECO:0000259" key="15">
    <source>
        <dbReference type="PROSITE" id="PS50105"/>
    </source>
</evidence>
<gene>
    <name evidence="16" type="ORF">AFUS01_LOCUS45588</name>
</gene>
<dbReference type="FunFam" id="1.10.238.180:FF:000001">
    <property type="entry name" value="Stromal interaction molecule 1"/>
    <property type="match status" value="1"/>
</dbReference>
<evidence type="ECO:0000256" key="5">
    <source>
        <dbReference type="ARBA" id="ARBA00022723"/>
    </source>
</evidence>
<proteinExistence type="predicted"/>
<reference evidence="16" key="1">
    <citation type="submission" date="2021-06" db="EMBL/GenBank/DDBJ databases">
        <authorList>
            <person name="Hodson N. C."/>
            <person name="Mongue J. A."/>
            <person name="Jaron S. K."/>
        </authorList>
    </citation>
    <scope>NUCLEOTIDE SEQUENCE</scope>
</reference>
<organism evidence="16 17">
    <name type="scientific">Allacma fusca</name>
    <dbReference type="NCBI Taxonomy" id="39272"/>
    <lineage>
        <taxon>Eukaryota</taxon>
        <taxon>Metazoa</taxon>
        <taxon>Ecdysozoa</taxon>
        <taxon>Arthropoda</taxon>
        <taxon>Hexapoda</taxon>
        <taxon>Collembola</taxon>
        <taxon>Symphypleona</taxon>
        <taxon>Sminthuridae</taxon>
        <taxon>Allacma</taxon>
    </lineage>
</organism>
<dbReference type="AlphaFoldDB" id="A0A8J2LTK4"/>
<keyword evidence="5" id="KW-0479">Metal-binding</keyword>
<evidence type="ECO:0000256" key="10">
    <source>
        <dbReference type="ARBA" id="ARBA00023065"/>
    </source>
</evidence>
<dbReference type="GO" id="GO:0005246">
    <property type="term" value="F:calcium channel regulator activity"/>
    <property type="evidence" value="ECO:0007669"/>
    <property type="project" value="InterPro"/>
</dbReference>
<evidence type="ECO:0000313" key="17">
    <source>
        <dbReference type="Proteomes" id="UP000708208"/>
    </source>
</evidence>
<dbReference type="Pfam" id="PF16533">
    <property type="entry name" value="SOAR"/>
    <property type="match status" value="1"/>
</dbReference>
<dbReference type="GO" id="GO:0006874">
    <property type="term" value="P:intracellular calcium ion homeostasis"/>
    <property type="evidence" value="ECO:0007669"/>
    <property type="project" value="TreeGrafter"/>
</dbReference>
<feature type="domain" description="SAM" evidence="15">
    <location>
        <begin position="196"/>
        <end position="254"/>
    </location>
</feature>
<dbReference type="InterPro" id="IPR032393">
    <property type="entry name" value="SOAR_STIM1/2"/>
</dbReference>
<comment type="subcellular location">
    <subcellularLocation>
        <location evidence="1">Membrane</location>
        <topology evidence="1">Single-pass type I membrane protein</topology>
    </subcellularLocation>
</comment>
<feature type="region of interest" description="Disordered" evidence="13">
    <location>
        <begin position="497"/>
        <end position="525"/>
    </location>
</feature>
<dbReference type="CDD" id="cd11722">
    <property type="entry name" value="SOAR"/>
    <property type="match status" value="1"/>
</dbReference>
<evidence type="ECO:0000256" key="6">
    <source>
        <dbReference type="ARBA" id="ARBA00022729"/>
    </source>
</evidence>
<evidence type="ECO:0000256" key="2">
    <source>
        <dbReference type="ARBA" id="ARBA00022448"/>
    </source>
</evidence>
<protein>
    <recommendedName>
        <fullName evidence="15">SAM domain-containing protein</fullName>
    </recommendedName>
</protein>
<dbReference type="InterPro" id="IPR057835">
    <property type="entry name" value="EF-hand_STIM1/2"/>
</dbReference>
<keyword evidence="17" id="KW-1185">Reference proteome</keyword>
<dbReference type="GO" id="GO:0005783">
    <property type="term" value="C:endoplasmic reticulum"/>
    <property type="evidence" value="ECO:0007669"/>
    <property type="project" value="TreeGrafter"/>
</dbReference>
<evidence type="ECO:0000313" key="16">
    <source>
        <dbReference type="EMBL" id="CAG7836332.1"/>
    </source>
</evidence>
<dbReference type="GO" id="GO:0002115">
    <property type="term" value="P:store-operated calcium entry"/>
    <property type="evidence" value="ECO:0007669"/>
    <property type="project" value="TreeGrafter"/>
</dbReference>
<keyword evidence="3" id="KW-0109">Calcium transport</keyword>
<feature type="transmembrane region" description="Helical" evidence="14">
    <location>
        <begin position="53"/>
        <end position="74"/>
    </location>
</feature>
<evidence type="ECO:0000256" key="13">
    <source>
        <dbReference type="SAM" id="MobiDB-lite"/>
    </source>
</evidence>
<dbReference type="Proteomes" id="UP000708208">
    <property type="component" value="Unassembled WGS sequence"/>
</dbReference>
<dbReference type="InterPro" id="IPR001660">
    <property type="entry name" value="SAM"/>
</dbReference>
<evidence type="ECO:0000256" key="7">
    <source>
        <dbReference type="ARBA" id="ARBA00022837"/>
    </source>
</evidence>
<evidence type="ECO:0000256" key="11">
    <source>
        <dbReference type="ARBA" id="ARBA00023136"/>
    </source>
</evidence>
<dbReference type="GO" id="GO:0051049">
    <property type="term" value="P:regulation of transport"/>
    <property type="evidence" value="ECO:0007669"/>
    <property type="project" value="UniProtKB-ARBA"/>
</dbReference>
<dbReference type="OrthoDB" id="9986177at2759"/>
<feature type="compositionally biased region" description="Low complexity" evidence="13">
    <location>
        <begin position="498"/>
        <end position="514"/>
    </location>
</feature>
<sequence length="525" mass="59690">MRCCRVEEVSVCQGKRKSSVVFNPRATKGDLEGSCNDTMGERKPWNYQMCLSALTPCLSVTVFLSYSTLLILILNYHQVSGVAESSGGQLGTKTAQFYGGNSLSPEEDFCNGQSWCSSLNEIERLALEAIRYLHRQLDDDNNGSIDLKESNGYLREELNYDKGYEKRHKNFHRNNDNQISVKNLWELWISSDVHNWTAEQTADWVATFVGLPEYEAKIVEKNINGTYLPRMAANLNHFLSQGMGVRDSRHKQKLALKATDVVLFGAPKEFANRLRETILTTSLAIALTVIWVVYRRYQNSQRDLNKMSKEIASLTEAENALKTLQEELSKTNEEITTNGVPDRNANSQDQKEELEILKAEVQYLKKLLEDAEHEIQDKCWLPPPNLRYYLQQTYDIELRAYNHKKNSAERQLRLAREACNKLKEKKSSFIHAFVAANSKAVDEVDKAIVEAKTSLQEVTTELRERMHRWKEIESLANFKIVSNSGGRSMEAMGRNLASIGRSSSGGSTRSRPSSLLHDSQESLLE</sequence>
<dbReference type="EMBL" id="CAJVCH010570983">
    <property type="protein sequence ID" value="CAG7836332.1"/>
    <property type="molecule type" value="Genomic_DNA"/>
</dbReference>
<feature type="coiled-coil region" evidence="12">
    <location>
        <begin position="398"/>
        <end position="425"/>
    </location>
</feature>
<keyword evidence="8 14" id="KW-1133">Transmembrane helix</keyword>
<keyword evidence="9 12" id="KW-0175">Coiled coil</keyword>
<evidence type="ECO:0000256" key="8">
    <source>
        <dbReference type="ARBA" id="ARBA00022989"/>
    </source>
</evidence>
<evidence type="ECO:0000256" key="1">
    <source>
        <dbReference type="ARBA" id="ARBA00004479"/>
    </source>
</evidence>
<keyword evidence="4 14" id="KW-0812">Transmembrane</keyword>
<evidence type="ECO:0000256" key="3">
    <source>
        <dbReference type="ARBA" id="ARBA00022568"/>
    </source>
</evidence>
<evidence type="ECO:0000256" key="4">
    <source>
        <dbReference type="ARBA" id="ARBA00022692"/>
    </source>
</evidence>
<dbReference type="Pfam" id="PF25578">
    <property type="entry name" value="EF-hand_STIM1"/>
    <property type="match status" value="1"/>
</dbReference>
<feature type="coiled-coil region" evidence="12">
    <location>
        <begin position="297"/>
        <end position="374"/>
    </location>
</feature>
<dbReference type="GO" id="GO:0005509">
    <property type="term" value="F:calcium ion binding"/>
    <property type="evidence" value="ECO:0007669"/>
    <property type="project" value="TreeGrafter"/>
</dbReference>